<protein>
    <submittedName>
        <fullName evidence="2">Uncharacterized protein</fullName>
    </submittedName>
</protein>
<feature type="signal peptide" evidence="1">
    <location>
        <begin position="1"/>
        <end position="17"/>
    </location>
</feature>
<dbReference type="EnsemblProtists" id="EOD09479">
    <property type="protein sequence ID" value="EOD09479"/>
    <property type="gene ID" value="EMIHUDRAFT_197930"/>
</dbReference>
<proteinExistence type="predicted"/>
<name>A0A0D3IDZ4_EMIH1</name>
<dbReference type="KEGG" id="ehx:EMIHUDRAFT_197930"/>
<dbReference type="GeneID" id="17255618"/>
<reference evidence="3" key="1">
    <citation type="journal article" date="2013" name="Nature">
        <title>Pan genome of the phytoplankton Emiliania underpins its global distribution.</title>
        <authorList>
            <person name="Read B.A."/>
            <person name="Kegel J."/>
            <person name="Klute M.J."/>
            <person name="Kuo A."/>
            <person name="Lefebvre S.C."/>
            <person name="Maumus F."/>
            <person name="Mayer C."/>
            <person name="Miller J."/>
            <person name="Monier A."/>
            <person name="Salamov A."/>
            <person name="Young J."/>
            <person name="Aguilar M."/>
            <person name="Claverie J.M."/>
            <person name="Frickenhaus S."/>
            <person name="Gonzalez K."/>
            <person name="Herman E.K."/>
            <person name="Lin Y.C."/>
            <person name="Napier J."/>
            <person name="Ogata H."/>
            <person name="Sarno A.F."/>
            <person name="Shmutz J."/>
            <person name="Schroeder D."/>
            <person name="de Vargas C."/>
            <person name="Verret F."/>
            <person name="von Dassow P."/>
            <person name="Valentin K."/>
            <person name="Van de Peer Y."/>
            <person name="Wheeler G."/>
            <person name="Dacks J.B."/>
            <person name="Delwiche C.F."/>
            <person name="Dyhrman S.T."/>
            <person name="Glockner G."/>
            <person name="John U."/>
            <person name="Richards T."/>
            <person name="Worden A.Z."/>
            <person name="Zhang X."/>
            <person name="Grigoriev I.V."/>
            <person name="Allen A.E."/>
            <person name="Bidle K."/>
            <person name="Borodovsky M."/>
            <person name="Bowler C."/>
            <person name="Brownlee C."/>
            <person name="Cock J.M."/>
            <person name="Elias M."/>
            <person name="Gladyshev V.N."/>
            <person name="Groth M."/>
            <person name="Guda C."/>
            <person name="Hadaegh A."/>
            <person name="Iglesias-Rodriguez M.D."/>
            <person name="Jenkins J."/>
            <person name="Jones B.M."/>
            <person name="Lawson T."/>
            <person name="Leese F."/>
            <person name="Lindquist E."/>
            <person name="Lobanov A."/>
            <person name="Lomsadze A."/>
            <person name="Malik S.B."/>
            <person name="Marsh M.E."/>
            <person name="Mackinder L."/>
            <person name="Mock T."/>
            <person name="Mueller-Roeber B."/>
            <person name="Pagarete A."/>
            <person name="Parker M."/>
            <person name="Probert I."/>
            <person name="Quesneville H."/>
            <person name="Raines C."/>
            <person name="Rensing S.A."/>
            <person name="Riano-Pachon D.M."/>
            <person name="Richier S."/>
            <person name="Rokitta S."/>
            <person name="Shiraiwa Y."/>
            <person name="Soanes D.M."/>
            <person name="van der Giezen M."/>
            <person name="Wahlund T.M."/>
            <person name="Williams B."/>
            <person name="Wilson W."/>
            <person name="Wolfe G."/>
            <person name="Wurch L.L."/>
        </authorList>
    </citation>
    <scope>NUCLEOTIDE SEQUENCE</scope>
</reference>
<reference evidence="2" key="2">
    <citation type="submission" date="2024-10" db="UniProtKB">
        <authorList>
            <consortium name="EnsemblProtists"/>
        </authorList>
    </citation>
    <scope>IDENTIFICATION</scope>
</reference>
<dbReference type="RefSeq" id="XP_005761908.1">
    <property type="nucleotide sequence ID" value="XM_005761851.1"/>
</dbReference>
<evidence type="ECO:0000313" key="3">
    <source>
        <dbReference type="Proteomes" id="UP000013827"/>
    </source>
</evidence>
<dbReference type="AlphaFoldDB" id="A0A0D3IDZ4"/>
<keyword evidence="3" id="KW-1185">Reference proteome</keyword>
<accession>A0A0D3IDZ4</accession>
<keyword evidence="1" id="KW-0732">Signal</keyword>
<feature type="chain" id="PRO_5044291027" evidence="1">
    <location>
        <begin position="18"/>
        <end position="67"/>
    </location>
</feature>
<organism evidence="2 3">
    <name type="scientific">Emiliania huxleyi (strain CCMP1516)</name>
    <dbReference type="NCBI Taxonomy" id="280463"/>
    <lineage>
        <taxon>Eukaryota</taxon>
        <taxon>Haptista</taxon>
        <taxon>Haptophyta</taxon>
        <taxon>Prymnesiophyceae</taxon>
        <taxon>Isochrysidales</taxon>
        <taxon>Noelaerhabdaceae</taxon>
        <taxon>Emiliania</taxon>
    </lineage>
</organism>
<sequence length="67" mass="7211">MLCESGVLLLASATASGCLWMMPMRLPDKLPDGVLESWNQTFAPGEEQLTLRCQLPILPLAAEAPPS</sequence>
<dbReference type="HOGENOM" id="CLU_2817816_0_0_1"/>
<evidence type="ECO:0000256" key="1">
    <source>
        <dbReference type="SAM" id="SignalP"/>
    </source>
</evidence>
<dbReference type="PaxDb" id="2903-EOD09479"/>
<evidence type="ECO:0000313" key="2">
    <source>
        <dbReference type="EnsemblProtists" id="EOD09479"/>
    </source>
</evidence>
<dbReference type="Proteomes" id="UP000013827">
    <property type="component" value="Unassembled WGS sequence"/>
</dbReference>